<name>A0ABW2UCL9_9BACT</name>
<reference evidence="3" key="1">
    <citation type="journal article" date="2019" name="Int. J. Syst. Evol. Microbiol.">
        <title>The Global Catalogue of Microorganisms (GCM) 10K type strain sequencing project: providing services to taxonomists for standard genome sequencing and annotation.</title>
        <authorList>
            <consortium name="The Broad Institute Genomics Platform"/>
            <consortium name="The Broad Institute Genome Sequencing Center for Infectious Disease"/>
            <person name="Wu L."/>
            <person name="Ma J."/>
        </authorList>
    </citation>
    <scope>NUCLEOTIDE SEQUENCE [LARGE SCALE GENOMIC DNA]</scope>
    <source>
        <strain evidence="3">JCM 19635</strain>
    </source>
</reference>
<sequence length="72" mass="8111">MRFFLLITAFVLSWAIVPVAQAGPPQILLDVARFRNLNKVEKGAEVEIYVTVPTQSLTYRQRAPGPSSRRPQ</sequence>
<evidence type="ECO:0000313" key="2">
    <source>
        <dbReference type="EMBL" id="MFC7669955.1"/>
    </source>
</evidence>
<comment type="caution">
    <text evidence="2">The sequence shown here is derived from an EMBL/GenBank/DDBJ whole genome shotgun (WGS) entry which is preliminary data.</text>
</comment>
<accession>A0ABW2UCL9</accession>
<dbReference type="EMBL" id="JBHTEK010000001">
    <property type="protein sequence ID" value="MFC7669955.1"/>
    <property type="molecule type" value="Genomic_DNA"/>
</dbReference>
<evidence type="ECO:0000313" key="3">
    <source>
        <dbReference type="Proteomes" id="UP001596513"/>
    </source>
</evidence>
<feature type="chain" id="PRO_5047422495" evidence="1">
    <location>
        <begin position="23"/>
        <end position="72"/>
    </location>
</feature>
<dbReference type="Proteomes" id="UP001596513">
    <property type="component" value="Unassembled WGS sequence"/>
</dbReference>
<protein>
    <submittedName>
        <fullName evidence="2">Uncharacterized protein</fullName>
    </submittedName>
</protein>
<gene>
    <name evidence="2" type="ORF">ACFQT0_23255</name>
</gene>
<keyword evidence="1" id="KW-0732">Signal</keyword>
<dbReference type="RefSeq" id="WP_380205425.1">
    <property type="nucleotide sequence ID" value="NZ_JBHTEK010000001.1"/>
</dbReference>
<proteinExistence type="predicted"/>
<keyword evidence="3" id="KW-1185">Reference proteome</keyword>
<evidence type="ECO:0000256" key="1">
    <source>
        <dbReference type="SAM" id="SignalP"/>
    </source>
</evidence>
<feature type="signal peptide" evidence="1">
    <location>
        <begin position="1"/>
        <end position="22"/>
    </location>
</feature>
<organism evidence="2 3">
    <name type="scientific">Hymenobacter humi</name>
    <dbReference type="NCBI Taxonomy" id="1411620"/>
    <lineage>
        <taxon>Bacteria</taxon>
        <taxon>Pseudomonadati</taxon>
        <taxon>Bacteroidota</taxon>
        <taxon>Cytophagia</taxon>
        <taxon>Cytophagales</taxon>
        <taxon>Hymenobacteraceae</taxon>
        <taxon>Hymenobacter</taxon>
    </lineage>
</organism>